<organism evidence="2 3">
    <name type="scientific">Strongylocentrotus purpuratus</name>
    <name type="common">Purple sea urchin</name>
    <dbReference type="NCBI Taxonomy" id="7668"/>
    <lineage>
        <taxon>Eukaryota</taxon>
        <taxon>Metazoa</taxon>
        <taxon>Echinodermata</taxon>
        <taxon>Eleutherozoa</taxon>
        <taxon>Echinozoa</taxon>
        <taxon>Echinoidea</taxon>
        <taxon>Euechinoidea</taxon>
        <taxon>Echinacea</taxon>
        <taxon>Camarodonta</taxon>
        <taxon>Echinidea</taxon>
        <taxon>Strongylocentrotidae</taxon>
        <taxon>Strongylocentrotus</taxon>
    </lineage>
</organism>
<reference evidence="3" key="1">
    <citation type="submission" date="2015-02" db="EMBL/GenBank/DDBJ databases">
        <title>Genome sequencing for Strongylocentrotus purpuratus.</title>
        <authorList>
            <person name="Murali S."/>
            <person name="Liu Y."/>
            <person name="Vee V."/>
            <person name="English A."/>
            <person name="Wang M."/>
            <person name="Skinner E."/>
            <person name="Han Y."/>
            <person name="Muzny D.M."/>
            <person name="Worley K.C."/>
            <person name="Gibbs R.A."/>
        </authorList>
    </citation>
    <scope>NUCLEOTIDE SEQUENCE</scope>
</reference>
<dbReference type="InterPro" id="IPR026175">
    <property type="entry name" value="MIPOL1"/>
</dbReference>
<keyword evidence="1" id="KW-0472">Membrane</keyword>
<dbReference type="GeneID" id="105436752"/>
<dbReference type="KEGG" id="spu:105436752"/>
<evidence type="ECO:0000313" key="2">
    <source>
        <dbReference type="EnsemblMetazoa" id="XP_011660952"/>
    </source>
</evidence>
<dbReference type="PANTHER" id="PTHR22089:SF2">
    <property type="entry name" value="MIRROR-IMAGE POLYDACTYLY GENE 1 PROTEIN"/>
    <property type="match status" value="1"/>
</dbReference>
<dbReference type="AlphaFoldDB" id="A0A7M7HBS1"/>
<protein>
    <submittedName>
        <fullName evidence="2">Uncharacterized protein</fullName>
    </submittedName>
</protein>
<dbReference type="OMA" id="ELRSHTN"/>
<proteinExistence type="predicted"/>
<dbReference type="InParanoid" id="A0A7M7HBS1"/>
<dbReference type="RefSeq" id="XP_011660952.2">
    <property type="nucleotide sequence ID" value="XM_011662650.2"/>
</dbReference>
<reference evidence="2" key="2">
    <citation type="submission" date="2021-01" db="UniProtKB">
        <authorList>
            <consortium name="EnsemblMetazoa"/>
        </authorList>
    </citation>
    <scope>IDENTIFICATION</scope>
</reference>
<feature type="transmembrane region" description="Helical" evidence="1">
    <location>
        <begin position="6"/>
        <end position="26"/>
    </location>
</feature>
<dbReference type="PANTHER" id="PTHR22089">
    <property type="entry name" value="MIRROR-IMAGE POLYDACTYLY GENE 1 PROTEIN"/>
    <property type="match status" value="1"/>
</dbReference>
<evidence type="ECO:0000313" key="3">
    <source>
        <dbReference type="Proteomes" id="UP000007110"/>
    </source>
</evidence>
<accession>A0A7M7HBS1</accession>
<dbReference type="Proteomes" id="UP000007110">
    <property type="component" value="Unassembled WGS sequence"/>
</dbReference>
<evidence type="ECO:0000256" key="1">
    <source>
        <dbReference type="SAM" id="Phobius"/>
    </source>
</evidence>
<keyword evidence="1" id="KW-1133">Transmembrane helix</keyword>
<keyword evidence="3" id="KW-1185">Reference proteome</keyword>
<sequence length="197" mass="22055">MLEPLNIIYFSFTGAAFVVVIIVVIVRTRRRGQHDFDRAFQHHIQSNRTEGTIHYTTQDMIDYPYDSLIRGPFLLPPAQRRDALPMTACGLGSHTNSRRRRSCDADDDHWHDHGGRCNDSAPSGSNLYFSIIAEEDEKEEEVEEKGKAMKGQVGGGCCSTRAPPSSTDGAYAYADCHVGNNDYQRGVVKSIPNEDYK</sequence>
<name>A0A7M7HBS1_STRPU</name>
<keyword evidence="1" id="KW-0812">Transmembrane</keyword>
<dbReference type="EnsemblMetazoa" id="XM_011662650">
    <property type="protein sequence ID" value="XP_011660952"/>
    <property type="gene ID" value="LOC105436752"/>
</dbReference>